<dbReference type="SUPFAM" id="SSF48350">
    <property type="entry name" value="GTPase activation domain, GAP"/>
    <property type="match status" value="1"/>
</dbReference>
<dbReference type="Ensembl" id="ENSPMET00000028856.1">
    <property type="protein sequence ID" value="ENSPMEP00000019467.1"/>
    <property type="gene ID" value="ENSPMEG00000000717.1"/>
</dbReference>
<dbReference type="SMART" id="SM00239">
    <property type="entry name" value="C2"/>
    <property type="match status" value="1"/>
</dbReference>
<name>A0A3B3XWL6_9TELE</name>
<dbReference type="GeneID" id="106907113"/>
<keyword evidence="1" id="KW-0343">GTPase activation</keyword>
<feature type="coiled-coil region" evidence="3">
    <location>
        <begin position="1030"/>
        <end position="1103"/>
    </location>
</feature>
<accession>A0A3B3XWL6</accession>
<feature type="compositionally biased region" description="Basic residues" evidence="4">
    <location>
        <begin position="23"/>
        <end position="35"/>
    </location>
</feature>
<feature type="region of interest" description="Disordered" evidence="4">
    <location>
        <begin position="1165"/>
        <end position="1191"/>
    </location>
</feature>
<dbReference type="SUPFAM" id="SSF50729">
    <property type="entry name" value="PH domain-like"/>
    <property type="match status" value="1"/>
</dbReference>
<evidence type="ECO:0008006" key="10">
    <source>
        <dbReference type="Google" id="ProtNLM"/>
    </source>
</evidence>
<dbReference type="InterPro" id="IPR011993">
    <property type="entry name" value="PH-like_dom_sf"/>
</dbReference>
<dbReference type="Gene3D" id="1.10.506.10">
    <property type="entry name" value="GTPase Activation - p120gap, domain 1"/>
    <property type="match status" value="2"/>
</dbReference>
<evidence type="ECO:0000259" key="7">
    <source>
        <dbReference type="PROSITE" id="PS50018"/>
    </source>
</evidence>
<reference evidence="8" key="1">
    <citation type="submission" date="2025-08" db="UniProtKB">
        <authorList>
            <consortium name="Ensembl"/>
        </authorList>
    </citation>
    <scope>IDENTIFICATION</scope>
</reference>
<dbReference type="InterPro" id="IPR035892">
    <property type="entry name" value="C2_domain_sf"/>
</dbReference>
<dbReference type="SMART" id="SM00323">
    <property type="entry name" value="RasGAP"/>
    <property type="match status" value="1"/>
</dbReference>
<dbReference type="PROSITE" id="PS50004">
    <property type="entry name" value="C2"/>
    <property type="match status" value="1"/>
</dbReference>
<evidence type="ECO:0000259" key="5">
    <source>
        <dbReference type="PROSITE" id="PS50003"/>
    </source>
</evidence>
<dbReference type="InterPro" id="IPR001936">
    <property type="entry name" value="RasGAP_dom"/>
</dbReference>
<dbReference type="FunFam" id="1.10.506.10:FF:000001">
    <property type="entry name" value="Ras GTPase-activating protein nGAP isoform 2"/>
    <property type="match status" value="1"/>
</dbReference>
<dbReference type="CTD" id="153090"/>
<feature type="compositionally biased region" description="Low complexity" evidence="4">
    <location>
        <begin position="845"/>
        <end position="863"/>
    </location>
</feature>
<evidence type="ECO:0000256" key="1">
    <source>
        <dbReference type="ARBA" id="ARBA00022468"/>
    </source>
</evidence>
<evidence type="ECO:0000313" key="8">
    <source>
        <dbReference type="Ensembl" id="ENSPMEP00000019467.1"/>
    </source>
</evidence>
<dbReference type="PANTHER" id="PTHR10194:SF26">
    <property type="entry name" value="DISABLED HOMOLOG 2-INTERACTING PROTEIN"/>
    <property type="match status" value="1"/>
</dbReference>
<dbReference type="InterPro" id="IPR057606">
    <property type="entry name" value="SynGAP1-like_PH"/>
</dbReference>
<dbReference type="SUPFAM" id="SSF49562">
    <property type="entry name" value="C2 domain (Calcium/lipid-binding domain, CaLB)"/>
    <property type="match status" value="1"/>
</dbReference>
<dbReference type="CDD" id="cd05136">
    <property type="entry name" value="RasGAP_DAB2IP"/>
    <property type="match status" value="1"/>
</dbReference>
<dbReference type="CDD" id="cd04013">
    <property type="entry name" value="C2_SynGAP_like"/>
    <property type="match status" value="1"/>
</dbReference>
<feature type="region of interest" description="Disordered" evidence="4">
    <location>
        <begin position="841"/>
        <end position="1000"/>
    </location>
</feature>
<reference evidence="8" key="2">
    <citation type="submission" date="2025-09" db="UniProtKB">
        <authorList>
            <consortium name="Ensembl"/>
        </authorList>
    </citation>
    <scope>IDENTIFICATION</scope>
</reference>
<feature type="region of interest" description="Disordered" evidence="4">
    <location>
        <begin position="717"/>
        <end position="818"/>
    </location>
</feature>
<feature type="domain" description="C2" evidence="6">
    <location>
        <begin position="193"/>
        <end position="311"/>
    </location>
</feature>
<evidence type="ECO:0000259" key="6">
    <source>
        <dbReference type="PROSITE" id="PS50004"/>
    </source>
</evidence>
<protein>
    <recommendedName>
        <fullName evidence="10">DAB2 interacting protein b</fullName>
    </recommendedName>
</protein>
<dbReference type="PANTHER" id="PTHR10194">
    <property type="entry name" value="RAS GTPASE-ACTIVATING PROTEINS"/>
    <property type="match status" value="1"/>
</dbReference>
<evidence type="ECO:0000313" key="9">
    <source>
        <dbReference type="Proteomes" id="UP000261480"/>
    </source>
</evidence>
<proteinExistence type="predicted"/>
<evidence type="ECO:0000256" key="3">
    <source>
        <dbReference type="SAM" id="Coils"/>
    </source>
</evidence>
<feature type="compositionally biased region" description="Polar residues" evidence="4">
    <location>
        <begin position="803"/>
        <end position="815"/>
    </location>
</feature>
<dbReference type="RefSeq" id="XP_014828171.1">
    <property type="nucleotide sequence ID" value="XM_014972685.1"/>
</dbReference>
<dbReference type="Gene3D" id="2.30.29.30">
    <property type="entry name" value="Pleckstrin-homology domain (PH domain)/Phosphotyrosine-binding domain (PTB)"/>
    <property type="match status" value="1"/>
</dbReference>
<organism evidence="8 9">
    <name type="scientific">Poecilia mexicana</name>
    <dbReference type="NCBI Taxonomy" id="48701"/>
    <lineage>
        <taxon>Eukaryota</taxon>
        <taxon>Metazoa</taxon>
        <taxon>Chordata</taxon>
        <taxon>Craniata</taxon>
        <taxon>Vertebrata</taxon>
        <taxon>Euteleostomi</taxon>
        <taxon>Actinopterygii</taxon>
        <taxon>Neopterygii</taxon>
        <taxon>Teleostei</taxon>
        <taxon>Neoteleostei</taxon>
        <taxon>Acanthomorphata</taxon>
        <taxon>Ovalentaria</taxon>
        <taxon>Atherinomorphae</taxon>
        <taxon>Cyprinodontiformes</taxon>
        <taxon>Poeciliidae</taxon>
        <taxon>Poeciliinae</taxon>
        <taxon>Poecilia</taxon>
    </lineage>
</organism>
<dbReference type="Pfam" id="PF00168">
    <property type="entry name" value="C2"/>
    <property type="match status" value="1"/>
</dbReference>
<dbReference type="FunFam" id="2.60.40.150:FF:000010">
    <property type="entry name" value="Ras GTPase-activating protein nGAP isoform 2"/>
    <property type="match status" value="1"/>
</dbReference>
<feature type="compositionally biased region" description="Low complexity" evidence="4">
    <location>
        <begin position="62"/>
        <end position="72"/>
    </location>
</feature>
<dbReference type="Gene3D" id="2.60.40.150">
    <property type="entry name" value="C2 domain"/>
    <property type="match status" value="1"/>
</dbReference>
<feature type="domain" description="Ras-GAP" evidence="7">
    <location>
        <begin position="371"/>
        <end position="563"/>
    </location>
</feature>
<dbReference type="PROSITE" id="PS00509">
    <property type="entry name" value="RAS_GTPASE_ACTIV_1"/>
    <property type="match status" value="1"/>
</dbReference>
<evidence type="ECO:0000256" key="2">
    <source>
        <dbReference type="ARBA" id="ARBA00022553"/>
    </source>
</evidence>
<dbReference type="InterPro" id="IPR023152">
    <property type="entry name" value="RasGAP_CS"/>
</dbReference>
<keyword evidence="9" id="KW-1185">Reference proteome</keyword>
<feature type="compositionally biased region" description="Polar residues" evidence="4">
    <location>
        <begin position="953"/>
        <end position="962"/>
    </location>
</feature>
<dbReference type="Pfam" id="PF25321">
    <property type="entry name" value="PH_RASGAP"/>
    <property type="match status" value="1"/>
</dbReference>
<dbReference type="InterPro" id="IPR039360">
    <property type="entry name" value="Ras_GTPase"/>
</dbReference>
<feature type="domain" description="PH" evidence="5">
    <location>
        <begin position="168"/>
        <end position="202"/>
    </location>
</feature>
<feature type="compositionally biased region" description="Gly residues" evidence="4">
    <location>
        <begin position="875"/>
        <end position="887"/>
    </location>
</feature>
<dbReference type="PROSITE" id="PS50003">
    <property type="entry name" value="PH_DOMAIN"/>
    <property type="match status" value="1"/>
</dbReference>
<dbReference type="InterPro" id="IPR008936">
    <property type="entry name" value="Rho_GTPase_activation_prot"/>
</dbReference>
<feature type="compositionally biased region" description="Polar residues" evidence="4">
    <location>
        <begin position="901"/>
        <end position="921"/>
    </location>
</feature>
<dbReference type="PROSITE" id="PS50018">
    <property type="entry name" value="RAS_GTPASE_ACTIV_2"/>
    <property type="match status" value="1"/>
</dbReference>
<keyword evidence="2" id="KW-0597">Phosphoprotein</keyword>
<evidence type="ECO:0000256" key="4">
    <source>
        <dbReference type="SAM" id="MobiDB-lite"/>
    </source>
</evidence>
<dbReference type="InterPro" id="IPR000008">
    <property type="entry name" value="C2_dom"/>
</dbReference>
<feature type="compositionally biased region" description="Basic and acidic residues" evidence="4">
    <location>
        <begin position="890"/>
        <end position="900"/>
    </location>
</feature>
<sequence length="1191" mass="132931">MAGVTRKGSGRPSYYYRFLGKSRLQRQRSRSRSRTRPSANKESPPERTGRRRSMPGSSDKNATAMETTSTAATPFRVTVSTGFLSRRLKGSIKRTKSQPKLDRNSSFRHILPGFRSVDNDRSHLMPRLKESRSHESLLSPSSAVEALDLSMEDEVIIKPVHSSILGQDYCFEVTTSTGSKCFSCRSAAERDKWMENLRRAVQPNKDNSRRVENMLRLWIIEAKDLPAKKKYFCELFLDDSLYARTTCKLKTDNLFWGEHFEFSNLPGVRSITAHLYKDTDKKKKKDKNNYIGLVSIPVLAVTGRQFVEKWYPVSTPTPPKGKTSGPMIRIKARYQSMNILPMEMYKEFAEYTTNNYMMLCSVLEPAISVKNKEEVACALVHILQSTGKAKDFLTDLMMSEVDRCGENEHLIFRENTLATKAIEEYLKLVGQKYLQDALGEFIKALYESDENCEVDPSKCSSGDLPEHQSNLKMCCELAFCKIINSYCVFPRELKEVFASWRQECSSRGRPDISERLISASLFLRFLCPAIMSPSLFHLMQEYPDDRTARTLTLIAKVTQNLANFPKFGNKEEYMSFMNQFLEHEWTNMQRFLLEISNPETISNTAGFEGYIDLGRELSTLHSLLSEVVSQMDQSTASKLSPLPRILREVNTALSNPSCVQMTPGPPSEPVGSPPAEAGCSISTGLQKMVIDNELSGLVDFTRLPSPTPENKDIFFVTRSSGIQPSPARSSSYSETNEPELGMSNGNKSLSMVDLQDPRNLDAGTAQSPSDVLGESQASGGGWPARVSQGNIPGGPTMRRPGQAPTTPNTDSTPGRPTQLLAPLSFQNPVYQMAACLPVSPRGMTDSGSECHSSVSSHSNNEDGPAGGKQAFVNHSGGGGGGGGGGSSGDEYTRRSGEFNRRQLSLTETQHQPTVPRQNSAGPQRRIDQPPPQSVTRGRTPPNLLSSGPYPRPTSGSMMTSSPDWPASGARLRQQSSSSKSDSPETKQRAQHKQAPSPVNPSALDRTAAWLLNMNVQYLDHEGMEPESLRNREDLTQVEKYQQEIAVLQEKLRSSVQKLEEYEARLKGQDEQAQKVLLEYQARLEESEERLRRQQDDKDLQMKSIISRLMSVEEELKKDHSDMQAVVDSKQKIIDAQEKRIASLDAANARLMSALSQLKERYSMQTRNGISPTNPTKLQITENGEFRNSSNC</sequence>
<feature type="compositionally biased region" description="Polar residues" evidence="4">
    <location>
        <begin position="717"/>
        <end position="735"/>
    </location>
</feature>
<dbReference type="AlphaFoldDB" id="A0A3B3XWL6"/>
<dbReference type="Pfam" id="PF12004">
    <property type="entry name" value="DAB2P_C"/>
    <property type="match status" value="1"/>
</dbReference>
<dbReference type="GO" id="GO:0005096">
    <property type="term" value="F:GTPase activator activity"/>
    <property type="evidence" value="ECO:0007669"/>
    <property type="project" value="UniProtKB-KW"/>
</dbReference>
<keyword evidence="3" id="KW-0175">Coiled coil</keyword>
<dbReference type="InterPro" id="IPR001849">
    <property type="entry name" value="PH_domain"/>
</dbReference>
<dbReference type="SMART" id="SM00233">
    <property type="entry name" value="PH"/>
    <property type="match status" value="1"/>
</dbReference>
<feature type="region of interest" description="Disordered" evidence="4">
    <location>
        <begin position="1"/>
        <end position="72"/>
    </location>
</feature>
<dbReference type="InterPro" id="IPR021887">
    <property type="entry name" value="DAB2P_C"/>
</dbReference>
<dbReference type="Proteomes" id="UP000261480">
    <property type="component" value="Unplaced"/>
</dbReference>
<dbReference type="Pfam" id="PF00616">
    <property type="entry name" value="RasGAP"/>
    <property type="match status" value="2"/>
</dbReference>
<feature type="coiled-coil region" evidence="3">
    <location>
        <begin position="1133"/>
        <end position="1160"/>
    </location>
</feature>